<comment type="similarity">
    <text evidence="6">Belongs to the cytochrome P450 family.</text>
</comment>
<evidence type="ECO:0008006" key="11">
    <source>
        <dbReference type="Google" id="ProtNLM"/>
    </source>
</evidence>
<evidence type="ECO:0000256" key="1">
    <source>
        <dbReference type="ARBA" id="ARBA00001971"/>
    </source>
</evidence>
<evidence type="ECO:0000256" key="7">
    <source>
        <dbReference type="SAM" id="MobiDB-lite"/>
    </source>
</evidence>
<comment type="cofactor">
    <cofactor evidence="1 5">
        <name>heme</name>
        <dbReference type="ChEBI" id="CHEBI:30413"/>
    </cofactor>
</comment>
<keyword evidence="2 5" id="KW-0479">Metal-binding</keyword>
<feature type="region of interest" description="Disordered" evidence="7">
    <location>
        <begin position="317"/>
        <end position="337"/>
    </location>
</feature>
<dbReference type="GO" id="GO:0016705">
    <property type="term" value="F:oxidoreductase activity, acting on paired donors, with incorporation or reduction of molecular oxygen"/>
    <property type="evidence" value="ECO:0007669"/>
    <property type="project" value="InterPro"/>
</dbReference>
<name>A0A9W8DRF3_9FUNG</name>
<evidence type="ECO:0000313" key="9">
    <source>
        <dbReference type="EMBL" id="KAJ1915273.1"/>
    </source>
</evidence>
<keyword evidence="8" id="KW-0812">Transmembrane</keyword>
<evidence type="ECO:0000313" key="10">
    <source>
        <dbReference type="Proteomes" id="UP001150538"/>
    </source>
</evidence>
<keyword evidence="8" id="KW-0472">Membrane</keyword>
<dbReference type="GO" id="GO:0020037">
    <property type="term" value="F:heme binding"/>
    <property type="evidence" value="ECO:0007669"/>
    <property type="project" value="InterPro"/>
</dbReference>
<dbReference type="SUPFAM" id="SSF48264">
    <property type="entry name" value="Cytochrome P450"/>
    <property type="match status" value="1"/>
</dbReference>
<evidence type="ECO:0000256" key="3">
    <source>
        <dbReference type="ARBA" id="ARBA00023002"/>
    </source>
</evidence>
<dbReference type="EMBL" id="JANBPU010000154">
    <property type="protein sequence ID" value="KAJ1915273.1"/>
    <property type="molecule type" value="Genomic_DNA"/>
</dbReference>
<keyword evidence="6" id="KW-0503">Monooxygenase</keyword>
<keyword evidence="8" id="KW-1133">Transmembrane helix</keyword>
<dbReference type="Pfam" id="PF00067">
    <property type="entry name" value="p450"/>
    <property type="match status" value="1"/>
</dbReference>
<sequence length="598" mass="67007">MSNATIAPIRFFETCISTVTAACFGMFSSLQSNSIVIVTTGIVGGYLASRIVYLFYFSPLSNIKGPFISIMFPISLLYHLSKGKAQEYQLKQHQKYGQVLRAGPYHVSLTNPEDWKRLLASHRYVKGMTPLIKIFGAPNIFTTDDPEINKARRRLIKPAFTTTHIAAMEQSILEAGPIALKRKIDQAIEDHENSFVFGSGSSNSNSSSSSSSRDKKENKNGTAAKINHVDDFQYMALDVIGELAFGGSFGMLNGGQQSNTVVLDGVHSMNLISMLEVMIPYFDKFERLVIPSMVKKVDDFLEFTRQVIYKRIEETTTNTPAKSTKEGKSTSPQLPPPPVPQDILQVFIEAYQQGSAIYGLKEADLVSEICTQMFAGTDTSSTTLSWTLFLLMVYPETYKKVCEEIRTTYPDRSKPITYTEGLSKLPYLEAVIYESMRIQPTSANSLTRIIPEPGFELSNGQFLPAGTECLIPIYSIHHDEQFWKDHHKFLPDRFLVSDKNGAEDVSANKKNLMIFSSGIRVCPGRNLAMCKIFMTLANILRDYDFWLPEDMVEFGPDVIDDETGEPKIIPGFLGITYTPRYSERDGWICVKHNVAPSQ</sequence>
<dbReference type="PANTHER" id="PTHR24305">
    <property type="entry name" value="CYTOCHROME P450"/>
    <property type="match status" value="1"/>
</dbReference>
<dbReference type="GO" id="GO:0004497">
    <property type="term" value="F:monooxygenase activity"/>
    <property type="evidence" value="ECO:0007669"/>
    <property type="project" value="UniProtKB-KW"/>
</dbReference>
<dbReference type="PRINTS" id="PR00463">
    <property type="entry name" value="EP450I"/>
</dbReference>
<keyword evidence="3 6" id="KW-0560">Oxidoreductase</keyword>
<dbReference type="AlphaFoldDB" id="A0A9W8DRF3"/>
<dbReference type="InterPro" id="IPR017972">
    <property type="entry name" value="Cyt_P450_CS"/>
</dbReference>
<dbReference type="Proteomes" id="UP001150538">
    <property type="component" value="Unassembled WGS sequence"/>
</dbReference>
<dbReference type="InterPro" id="IPR050121">
    <property type="entry name" value="Cytochrome_P450_monoxygenase"/>
</dbReference>
<organism evidence="9 10">
    <name type="scientific">Mycoemilia scoparia</name>
    <dbReference type="NCBI Taxonomy" id="417184"/>
    <lineage>
        <taxon>Eukaryota</taxon>
        <taxon>Fungi</taxon>
        <taxon>Fungi incertae sedis</taxon>
        <taxon>Zoopagomycota</taxon>
        <taxon>Kickxellomycotina</taxon>
        <taxon>Kickxellomycetes</taxon>
        <taxon>Kickxellales</taxon>
        <taxon>Kickxellaceae</taxon>
        <taxon>Mycoemilia</taxon>
    </lineage>
</organism>
<dbReference type="GO" id="GO:0005506">
    <property type="term" value="F:iron ion binding"/>
    <property type="evidence" value="ECO:0007669"/>
    <property type="project" value="InterPro"/>
</dbReference>
<feature type="region of interest" description="Disordered" evidence="7">
    <location>
        <begin position="195"/>
        <end position="222"/>
    </location>
</feature>
<accession>A0A9W8DRF3</accession>
<feature type="transmembrane region" description="Helical" evidence="8">
    <location>
        <begin position="35"/>
        <end position="57"/>
    </location>
</feature>
<dbReference type="PANTHER" id="PTHR24305:SF235">
    <property type="entry name" value="CYTOCHROME P450 MONOOXYGENASE APDB-RELATED"/>
    <property type="match status" value="1"/>
</dbReference>
<keyword evidence="5 6" id="KW-0349">Heme</keyword>
<evidence type="ECO:0000256" key="2">
    <source>
        <dbReference type="ARBA" id="ARBA00022723"/>
    </source>
</evidence>
<evidence type="ECO:0000256" key="4">
    <source>
        <dbReference type="ARBA" id="ARBA00023004"/>
    </source>
</evidence>
<proteinExistence type="inferred from homology"/>
<keyword evidence="4 5" id="KW-0408">Iron</keyword>
<protein>
    <recommendedName>
        <fullName evidence="11">Cytochrome P450</fullName>
    </recommendedName>
</protein>
<reference evidence="9" key="1">
    <citation type="submission" date="2022-07" db="EMBL/GenBank/DDBJ databases">
        <title>Phylogenomic reconstructions and comparative analyses of Kickxellomycotina fungi.</title>
        <authorList>
            <person name="Reynolds N.K."/>
            <person name="Stajich J.E."/>
            <person name="Barry K."/>
            <person name="Grigoriev I.V."/>
            <person name="Crous P."/>
            <person name="Smith M.E."/>
        </authorList>
    </citation>
    <scope>NUCLEOTIDE SEQUENCE</scope>
    <source>
        <strain evidence="9">NBRC 100468</strain>
    </source>
</reference>
<dbReference type="Gene3D" id="1.10.630.10">
    <property type="entry name" value="Cytochrome P450"/>
    <property type="match status" value="1"/>
</dbReference>
<evidence type="ECO:0000256" key="5">
    <source>
        <dbReference type="PIRSR" id="PIRSR602401-1"/>
    </source>
</evidence>
<evidence type="ECO:0000256" key="6">
    <source>
        <dbReference type="RuleBase" id="RU000461"/>
    </source>
</evidence>
<gene>
    <name evidence="9" type="ORF">H4219_004405</name>
</gene>
<dbReference type="InterPro" id="IPR002401">
    <property type="entry name" value="Cyt_P450_E_grp-I"/>
</dbReference>
<evidence type="ECO:0000256" key="8">
    <source>
        <dbReference type="SAM" id="Phobius"/>
    </source>
</evidence>
<dbReference type="OrthoDB" id="3934656at2759"/>
<keyword evidence="10" id="KW-1185">Reference proteome</keyword>
<feature type="binding site" description="axial binding residue" evidence="5">
    <location>
        <position position="522"/>
    </location>
    <ligand>
        <name>heme</name>
        <dbReference type="ChEBI" id="CHEBI:30413"/>
    </ligand>
    <ligandPart>
        <name>Fe</name>
        <dbReference type="ChEBI" id="CHEBI:18248"/>
    </ligandPart>
</feature>
<dbReference type="PRINTS" id="PR00385">
    <property type="entry name" value="P450"/>
</dbReference>
<dbReference type="PROSITE" id="PS00086">
    <property type="entry name" value="CYTOCHROME_P450"/>
    <property type="match status" value="1"/>
</dbReference>
<comment type="caution">
    <text evidence="9">The sequence shown here is derived from an EMBL/GenBank/DDBJ whole genome shotgun (WGS) entry which is preliminary data.</text>
</comment>
<dbReference type="InterPro" id="IPR001128">
    <property type="entry name" value="Cyt_P450"/>
</dbReference>
<feature type="compositionally biased region" description="Low complexity" evidence="7">
    <location>
        <begin position="198"/>
        <end position="211"/>
    </location>
</feature>
<dbReference type="GO" id="GO:0044550">
    <property type="term" value="P:secondary metabolite biosynthetic process"/>
    <property type="evidence" value="ECO:0007669"/>
    <property type="project" value="UniProtKB-ARBA"/>
</dbReference>
<dbReference type="InterPro" id="IPR036396">
    <property type="entry name" value="Cyt_P450_sf"/>
</dbReference>